<sequence length="309" mass="33624">MSAATFQVGQLTIPLFVGTVMNWALLGTLAVQVYLYFLAFPKDRLILKLLVAFVVVAEFLQTLGDSHDTIRVFGAGWGDFELLDEVGWAWFSVPILGSLIASVGQIFFAWRIYIIGDKTLFLPSAIALVTAVQQGAGIWSGVQICEAGRFSRLDFSTLRTPVVWLAATALSDLMIVAGTVFYVLKARQPGFRHTRAILSRIIKVTVETGLLCALFAIVDLALYVKYDGNNYHLGTCIWLSKVYSNSILVILNSRAHIGHGAPASEPKSLGGMTEIVFQSHSGPPSGVHVSTKASTVVQSPDKPYLQMTV</sequence>
<feature type="transmembrane region" description="Helical" evidence="1">
    <location>
        <begin position="120"/>
        <end position="142"/>
    </location>
</feature>
<feature type="transmembrane region" description="Helical" evidence="1">
    <location>
        <begin position="88"/>
        <end position="108"/>
    </location>
</feature>
<dbReference type="PANTHER" id="PTHR40465:SF1">
    <property type="entry name" value="DUF6534 DOMAIN-CONTAINING PROTEIN"/>
    <property type="match status" value="1"/>
</dbReference>
<keyword evidence="1" id="KW-1133">Transmembrane helix</keyword>
<organism evidence="3 4">
    <name type="scientific">Mycena maculata</name>
    <dbReference type="NCBI Taxonomy" id="230809"/>
    <lineage>
        <taxon>Eukaryota</taxon>
        <taxon>Fungi</taxon>
        <taxon>Dikarya</taxon>
        <taxon>Basidiomycota</taxon>
        <taxon>Agaricomycotina</taxon>
        <taxon>Agaricomycetes</taxon>
        <taxon>Agaricomycetidae</taxon>
        <taxon>Agaricales</taxon>
        <taxon>Marasmiineae</taxon>
        <taxon>Mycenaceae</taxon>
        <taxon>Mycena</taxon>
    </lineage>
</organism>
<dbReference type="AlphaFoldDB" id="A0AAD7K7E8"/>
<feature type="transmembrane region" description="Helical" evidence="1">
    <location>
        <begin position="162"/>
        <end position="184"/>
    </location>
</feature>
<keyword evidence="4" id="KW-1185">Reference proteome</keyword>
<feature type="domain" description="DUF6534" evidence="2">
    <location>
        <begin position="169"/>
        <end position="256"/>
    </location>
</feature>
<reference evidence="3" key="1">
    <citation type="submission" date="2023-03" db="EMBL/GenBank/DDBJ databases">
        <title>Massive genome expansion in bonnet fungi (Mycena s.s.) driven by repeated elements and novel gene families across ecological guilds.</title>
        <authorList>
            <consortium name="Lawrence Berkeley National Laboratory"/>
            <person name="Harder C.B."/>
            <person name="Miyauchi S."/>
            <person name="Viragh M."/>
            <person name="Kuo A."/>
            <person name="Thoen E."/>
            <person name="Andreopoulos B."/>
            <person name="Lu D."/>
            <person name="Skrede I."/>
            <person name="Drula E."/>
            <person name="Henrissat B."/>
            <person name="Morin E."/>
            <person name="Kohler A."/>
            <person name="Barry K."/>
            <person name="LaButti K."/>
            <person name="Morin E."/>
            <person name="Salamov A."/>
            <person name="Lipzen A."/>
            <person name="Mereny Z."/>
            <person name="Hegedus B."/>
            <person name="Baldrian P."/>
            <person name="Stursova M."/>
            <person name="Weitz H."/>
            <person name="Taylor A."/>
            <person name="Grigoriev I.V."/>
            <person name="Nagy L.G."/>
            <person name="Martin F."/>
            <person name="Kauserud H."/>
        </authorList>
    </citation>
    <scope>NUCLEOTIDE SEQUENCE</scope>
    <source>
        <strain evidence="3">CBHHK188m</strain>
    </source>
</reference>
<gene>
    <name evidence="3" type="ORF">DFH07DRAFT_950698</name>
</gene>
<name>A0AAD7K7E8_9AGAR</name>
<dbReference type="InterPro" id="IPR045339">
    <property type="entry name" value="DUF6534"/>
</dbReference>
<dbReference type="Proteomes" id="UP001215280">
    <property type="component" value="Unassembled WGS sequence"/>
</dbReference>
<protein>
    <recommendedName>
        <fullName evidence="2">DUF6534 domain-containing protein</fullName>
    </recommendedName>
</protein>
<evidence type="ECO:0000313" key="4">
    <source>
        <dbReference type="Proteomes" id="UP001215280"/>
    </source>
</evidence>
<feature type="transmembrane region" description="Helical" evidence="1">
    <location>
        <begin position="204"/>
        <end position="224"/>
    </location>
</feature>
<comment type="caution">
    <text evidence="3">The sequence shown here is derived from an EMBL/GenBank/DDBJ whole genome shotgun (WGS) entry which is preliminary data.</text>
</comment>
<accession>A0AAD7K7E8</accession>
<dbReference type="Pfam" id="PF20152">
    <property type="entry name" value="DUF6534"/>
    <property type="match status" value="1"/>
</dbReference>
<dbReference type="PANTHER" id="PTHR40465">
    <property type="entry name" value="CHROMOSOME 1, WHOLE GENOME SHOTGUN SEQUENCE"/>
    <property type="match status" value="1"/>
</dbReference>
<evidence type="ECO:0000259" key="2">
    <source>
        <dbReference type="Pfam" id="PF20152"/>
    </source>
</evidence>
<dbReference type="EMBL" id="JARJLG010000008">
    <property type="protein sequence ID" value="KAJ7778690.1"/>
    <property type="molecule type" value="Genomic_DNA"/>
</dbReference>
<evidence type="ECO:0000313" key="3">
    <source>
        <dbReference type="EMBL" id="KAJ7778690.1"/>
    </source>
</evidence>
<evidence type="ECO:0000256" key="1">
    <source>
        <dbReference type="SAM" id="Phobius"/>
    </source>
</evidence>
<feature type="transmembrane region" description="Helical" evidence="1">
    <location>
        <begin position="20"/>
        <end position="38"/>
    </location>
</feature>
<keyword evidence="1" id="KW-0812">Transmembrane</keyword>
<feature type="transmembrane region" description="Helical" evidence="1">
    <location>
        <begin position="45"/>
        <end position="63"/>
    </location>
</feature>
<keyword evidence="1" id="KW-0472">Membrane</keyword>
<proteinExistence type="predicted"/>